<dbReference type="InterPro" id="IPR002575">
    <property type="entry name" value="Aminoglycoside_PTrfase"/>
</dbReference>
<protein>
    <submittedName>
        <fullName evidence="2">Aminoglycoside phosphotransferase family protein</fullName>
    </submittedName>
</protein>
<accession>A0A9D1DFK6</accession>
<feature type="domain" description="Aminoglycoside phosphotransferase" evidence="1">
    <location>
        <begin position="27"/>
        <end position="267"/>
    </location>
</feature>
<proteinExistence type="predicted"/>
<gene>
    <name evidence="2" type="ORF">IAB89_05345</name>
</gene>
<comment type="caution">
    <text evidence="2">The sequence shown here is derived from an EMBL/GenBank/DDBJ whole genome shotgun (WGS) entry which is preliminary data.</text>
</comment>
<reference evidence="2" key="2">
    <citation type="journal article" date="2021" name="PeerJ">
        <title>Extensive microbial diversity within the chicken gut microbiome revealed by metagenomics and culture.</title>
        <authorList>
            <person name="Gilroy R."/>
            <person name="Ravi A."/>
            <person name="Getino M."/>
            <person name="Pursley I."/>
            <person name="Horton D.L."/>
            <person name="Alikhan N.F."/>
            <person name="Baker D."/>
            <person name="Gharbi K."/>
            <person name="Hall N."/>
            <person name="Watson M."/>
            <person name="Adriaenssens E.M."/>
            <person name="Foster-Nyarko E."/>
            <person name="Jarju S."/>
            <person name="Secka A."/>
            <person name="Antonio M."/>
            <person name="Oren A."/>
            <person name="Chaudhuri R.R."/>
            <person name="La Ragione R."/>
            <person name="Hildebrand F."/>
            <person name="Pallen M.J."/>
        </authorList>
    </citation>
    <scope>NUCLEOTIDE SEQUENCE</scope>
    <source>
        <strain evidence="2">ChiSxjej1B13-7958</strain>
    </source>
</reference>
<dbReference type="EMBL" id="DVGZ01000052">
    <property type="protein sequence ID" value="HIR47069.1"/>
    <property type="molecule type" value="Genomic_DNA"/>
</dbReference>
<dbReference type="InterPro" id="IPR050249">
    <property type="entry name" value="Pseudomonas-type_ThrB"/>
</dbReference>
<evidence type="ECO:0000313" key="2">
    <source>
        <dbReference type="EMBL" id="HIR47069.1"/>
    </source>
</evidence>
<dbReference type="PANTHER" id="PTHR21064:SF5">
    <property type="entry name" value="SLR1880 PROTEIN"/>
    <property type="match status" value="1"/>
</dbReference>
<dbReference type="Pfam" id="PF01636">
    <property type="entry name" value="APH"/>
    <property type="match status" value="1"/>
</dbReference>
<dbReference type="Gene3D" id="3.90.1200.10">
    <property type="match status" value="1"/>
</dbReference>
<sequence length="371" mass="41554">MEQAEKYLQNALDAFDFGGGEVVGAVRYGKGHINDTFCVHTQPGENPCRRFILQRISAGAFHHPEQLMANIVGVTSYLSKEIAAAGGDPTRETMQVCLTKDGKSFYADEEGGAWRVYPFIEDTICLQAAETPELFEASAFAFGNFQRMLKDYPADTLYETIPHFHDTEDRLAKLKAAVAADVMGRVKEVKAELDFVAAREADCSVALQALREGKLPLRVTHNDTKLNNVLIDRESGRGICVIDLDTVMPGLSINDFGDSIRFGANHSAEDEKDLSKVNFDLSLFNVYTRGFLEGAAGALTDAELDYLPWGAKLMTLECGIRFLTDYLEGDHYFRTHREGQNLDRCRTQFKLVSDMEQQWDDMKAVIDQYRK</sequence>
<organism evidence="2 3">
    <name type="scientific">Candidatus Caccousia avicola</name>
    <dbReference type="NCBI Taxonomy" id="2840721"/>
    <lineage>
        <taxon>Bacteria</taxon>
        <taxon>Bacillati</taxon>
        <taxon>Bacillota</taxon>
        <taxon>Clostridia</taxon>
        <taxon>Eubacteriales</taxon>
        <taxon>Oscillospiraceae</taxon>
        <taxon>Oscillospiraceae incertae sedis</taxon>
        <taxon>Candidatus Caccousia</taxon>
    </lineage>
</organism>
<dbReference type="AlphaFoldDB" id="A0A9D1DFK6"/>
<reference evidence="2" key="1">
    <citation type="submission" date="2020-10" db="EMBL/GenBank/DDBJ databases">
        <authorList>
            <person name="Gilroy R."/>
        </authorList>
    </citation>
    <scope>NUCLEOTIDE SEQUENCE</scope>
    <source>
        <strain evidence="2">ChiSxjej1B13-7958</strain>
    </source>
</reference>
<evidence type="ECO:0000313" key="3">
    <source>
        <dbReference type="Proteomes" id="UP000824242"/>
    </source>
</evidence>
<dbReference type="InterPro" id="IPR011009">
    <property type="entry name" value="Kinase-like_dom_sf"/>
</dbReference>
<name>A0A9D1DFK6_9FIRM</name>
<dbReference type="PANTHER" id="PTHR21064">
    <property type="entry name" value="AMINOGLYCOSIDE PHOSPHOTRANSFERASE DOMAIN-CONTAINING PROTEIN-RELATED"/>
    <property type="match status" value="1"/>
</dbReference>
<dbReference type="SUPFAM" id="SSF56112">
    <property type="entry name" value="Protein kinase-like (PK-like)"/>
    <property type="match status" value="1"/>
</dbReference>
<evidence type="ECO:0000259" key="1">
    <source>
        <dbReference type="Pfam" id="PF01636"/>
    </source>
</evidence>
<dbReference type="Proteomes" id="UP000824242">
    <property type="component" value="Unassembled WGS sequence"/>
</dbReference>